<dbReference type="PANTHER" id="PTHR43332">
    <property type="entry name" value="INNER MEMBRANE TRANSPORT PERMEASE YADH-RELATED"/>
    <property type="match status" value="1"/>
</dbReference>
<evidence type="ECO:0000256" key="4">
    <source>
        <dbReference type="ARBA" id="ARBA00023136"/>
    </source>
</evidence>
<dbReference type="InterPro" id="IPR047817">
    <property type="entry name" value="ABC2_TM_bact-type"/>
</dbReference>
<dbReference type="Proteomes" id="UP000178099">
    <property type="component" value="Unassembled WGS sequence"/>
</dbReference>
<dbReference type="GO" id="GO:0043190">
    <property type="term" value="C:ATP-binding cassette (ABC) transporter complex"/>
    <property type="evidence" value="ECO:0007669"/>
    <property type="project" value="InterPro"/>
</dbReference>
<feature type="transmembrane region" description="Helical" evidence="5">
    <location>
        <begin position="21"/>
        <end position="42"/>
    </location>
</feature>
<keyword evidence="3 5" id="KW-1133">Transmembrane helix</keyword>
<dbReference type="PIRSF" id="PIRSF006648">
    <property type="entry name" value="DrrB"/>
    <property type="match status" value="1"/>
</dbReference>
<feature type="transmembrane region" description="Helical" evidence="5">
    <location>
        <begin position="138"/>
        <end position="161"/>
    </location>
</feature>
<dbReference type="InterPro" id="IPR013525">
    <property type="entry name" value="ABC2_TM"/>
</dbReference>
<comment type="caution">
    <text evidence="7">The sequence shown here is derived from an EMBL/GenBank/DDBJ whole genome shotgun (WGS) entry which is preliminary data.</text>
</comment>
<evidence type="ECO:0000259" key="6">
    <source>
        <dbReference type="PROSITE" id="PS51012"/>
    </source>
</evidence>
<proteinExistence type="inferred from homology"/>
<name>A0A1G2DE09_9BACT</name>
<evidence type="ECO:0000256" key="3">
    <source>
        <dbReference type="ARBA" id="ARBA00022989"/>
    </source>
</evidence>
<dbReference type="GO" id="GO:0140359">
    <property type="term" value="F:ABC-type transporter activity"/>
    <property type="evidence" value="ECO:0007669"/>
    <property type="project" value="InterPro"/>
</dbReference>
<reference evidence="7 8" key="1">
    <citation type="journal article" date="2016" name="Nat. Commun.">
        <title>Thousands of microbial genomes shed light on interconnected biogeochemical processes in an aquifer system.</title>
        <authorList>
            <person name="Anantharaman K."/>
            <person name="Brown C.T."/>
            <person name="Hug L.A."/>
            <person name="Sharon I."/>
            <person name="Castelle C.J."/>
            <person name="Probst A.J."/>
            <person name="Thomas B.C."/>
            <person name="Singh A."/>
            <person name="Wilkins M.J."/>
            <person name="Karaoz U."/>
            <person name="Brodie E.L."/>
            <person name="Williams K.H."/>
            <person name="Hubbard S.S."/>
            <person name="Banfield J.F."/>
        </authorList>
    </citation>
    <scope>NUCLEOTIDE SEQUENCE [LARGE SCALE GENOMIC DNA]</scope>
</reference>
<sequence>MDTKEKFVSFYTIVRKDVFRIVRLWPQTLLPSLVTSTLYFLIFGTFLGSRIGHVGDVPYMNFVMPGLVMLAVVTNAFSNVATTFFTAKFFTRNIEEILVSPTPPWVIIAGFVSGGVVRGLMVGVLVMLASLFFGTLVIHNVAVILAFLFITSLVFSLAGLVNGIYAKNFDGISIVPTFVLTPMTYLGGVFYSVAILPEPWQTISHFNPIFYIINGFRYGFLGTSDVSLAASFSVLIALAVLLFLANLYLMKKGLGLKQ</sequence>
<protein>
    <recommendedName>
        <fullName evidence="5">Transport permease protein</fullName>
    </recommendedName>
</protein>
<organism evidence="7 8">
    <name type="scientific">Candidatus Lloydbacteria bacterium RIFCSPHIGHO2_02_FULL_51_22</name>
    <dbReference type="NCBI Taxonomy" id="1798663"/>
    <lineage>
        <taxon>Bacteria</taxon>
        <taxon>Candidatus Lloydiibacteriota</taxon>
    </lineage>
</organism>
<dbReference type="AlphaFoldDB" id="A0A1G2DE09"/>
<comment type="similarity">
    <text evidence="5">Belongs to the ABC-2 integral membrane protein family.</text>
</comment>
<dbReference type="InterPro" id="IPR000412">
    <property type="entry name" value="ABC_2_transport"/>
</dbReference>
<comment type="subcellular location">
    <subcellularLocation>
        <location evidence="5">Cell membrane</location>
        <topology evidence="5">Multi-pass membrane protein</topology>
    </subcellularLocation>
    <subcellularLocation>
        <location evidence="1">Membrane</location>
        <topology evidence="1">Multi-pass membrane protein</topology>
    </subcellularLocation>
</comment>
<feature type="transmembrane region" description="Helical" evidence="5">
    <location>
        <begin position="62"/>
        <end position="85"/>
    </location>
</feature>
<evidence type="ECO:0000256" key="2">
    <source>
        <dbReference type="ARBA" id="ARBA00022692"/>
    </source>
</evidence>
<evidence type="ECO:0000256" key="1">
    <source>
        <dbReference type="ARBA" id="ARBA00004141"/>
    </source>
</evidence>
<evidence type="ECO:0000313" key="7">
    <source>
        <dbReference type="EMBL" id="OGZ11877.1"/>
    </source>
</evidence>
<dbReference type="InterPro" id="IPR052522">
    <property type="entry name" value="ABC-2_transport_permease"/>
</dbReference>
<dbReference type="PRINTS" id="PR00164">
    <property type="entry name" value="ABC2TRNSPORT"/>
</dbReference>
<dbReference type="EMBL" id="MHLN01000014">
    <property type="protein sequence ID" value="OGZ11877.1"/>
    <property type="molecule type" value="Genomic_DNA"/>
</dbReference>
<dbReference type="PANTHER" id="PTHR43332:SF2">
    <property type="entry name" value="INNER MEMBRANE TRANSPORT PERMEASE YADH"/>
    <property type="match status" value="1"/>
</dbReference>
<keyword evidence="2 5" id="KW-0812">Transmembrane</keyword>
<feature type="domain" description="ABC transmembrane type-2" evidence="6">
    <location>
        <begin position="23"/>
        <end position="253"/>
    </location>
</feature>
<keyword evidence="4 5" id="KW-0472">Membrane</keyword>
<gene>
    <name evidence="7" type="ORF">A3D67_00355</name>
</gene>
<accession>A0A1G2DE09</accession>
<feature type="transmembrane region" description="Helical" evidence="5">
    <location>
        <begin position="105"/>
        <end position="132"/>
    </location>
</feature>
<evidence type="ECO:0000313" key="8">
    <source>
        <dbReference type="Proteomes" id="UP000178099"/>
    </source>
</evidence>
<keyword evidence="5" id="KW-0813">Transport</keyword>
<dbReference type="PROSITE" id="PS51012">
    <property type="entry name" value="ABC_TM2"/>
    <property type="match status" value="1"/>
</dbReference>
<feature type="transmembrane region" description="Helical" evidence="5">
    <location>
        <begin position="173"/>
        <end position="196"/>
    </location>
</feature>
<dbReference type="NCBIfam" id="NF011648">
    <property type="entry name" value="PRK15066.1"/>
    <property type="match status" value="1"/>
</dbReference>
<feature type="transmembrane region" description="Helical" evidence="5">
    <location>
        <begin position="226"/>
        <end position="249"/>
    </location>
</feature>
<dbReference type="Pfam" id="PF01061">
    <property type="entry name" value="ABC2_membrane"/>
    <property type="match status" value="1"/>
</dbReference>
<evidence type="ECO:0000256" key="5">
    <source>
        <dbReference type="RuleBase" id="RU361157"/>
    </source>
</evidence>
<keyword evidence="5" id="KW-1003">Cell membrane</keyword>